<dbReference type="SUPFAM" id="SSF49758">
    <property type="entry name" value="Calpain large subunit, middle domain (domain III)"/>
    <property type="match status" value="2"/>
</dbReference>
<evidence type="ECO:0000256" key="12">
    <source>
        <dbReference type="ARBA" id="ARBA00023136"/>
    </source>
</evidence>
<dbReference type="PANTHER" id="PTHR46143">
    <property type="entry name" value="CALPAIN-7"/>
    <property type="match status" value="1"/>
</dbReference>
<accession>A0A0U1M4A2</accession>
<keyword evidence="19" id="KW-1185">Reference proteome</keyword>
<feature type="active site" evidence="13 14">
    <location>
        <position position="363"/>
    </location>
</feature>
<feature type="compositionally biased region" description="Low complexity" evidence="16">
    <location>
        <begin position="1229"/>
        <end position="1244"/>
    </location>
</feature>
<evidence type="ECO:0000256" key="6">
    <source>
        <dbReference type="ARBA" id="ARBA00022490"/>
    </source>
</evidence>
<keyword evidence="11" id="KW-0653">Protein transport</keyword>
<evidence type="ECO:0000256" key="11">
    <source>
        <dbReference type="ARBA" id="ARBA00022927"/>
    </source>
</evidence>
<keyword evidence="10 14" id="KW-0788">Thiol protease</keyword>
<sequence>MSNPSTGSTTDAYLDRAQKYENEVSAAESQAQALEAAIAAAESYMKALNLAESSQDKKRLDLKCKEWLSRAEAIKTSGKWKTPGPGKKTPVLKEPVSSKKLSTREEIIILESAKLNKFVFPPWKEVPDSKEFELGQDGRKFEDKILGLSASQKKVFSGWKRPEELYPNSSHSSSSNDLMVGSGIMDLVQDITTDCSVVASLCAAISRTERGHHALFRSVIFPYDDVVDTPRLSSSGKYVFRFHFNGCYRKVTIDDRLPSSKSSRSLFVIDRNNPHVLWPALLEKAYLKIRGGYDFPGSNSGTDLWVLTGWIPEQIFLHHEDVTPNQLWKRIAESFRFGDSILTIGTGELNQREERLQGLISRHDYAVLDLEEVDGRRQMLIKNPWADPASKVPGTYGRTFEEQQSDVDKPQKPLLPGSFWMDYDQVFQNFENLYLNWNPGLFRCRQDIHFVWDLSKPRLNQGCFAGNPQFSVSTEAGGPVWLLLNKHFRTTESPSVGDEPGFISLYVYKGGGQRVFLSEGAFYGGPFVDSPNTLARIDMDAHSTYTIVVAEQSLPLLPQNFTLSAFSRSEVALKHAETKYSHVTQTQGEWSPTTGGGNTESPRYPSNPQFALQVVEETDISILLETSNLDLAVHVKLFWSDGKRVSTVRKRDIITDSGDYRPGCVVAETKNLQPGSYTLVCSTFTPDQLAKFSLWVSSTKQFYVKALPAETAGRLLVVSGIGVLPPGTDRIIAPLCVPRLTRIKLVARSRESTIGNRHVASSPMLMTIEHGQGPYKEILASSENGEFSDAISGIRVPDLDIRPEYQQQGGVWIAIERIGGPGGQVTDHVEVEALGEERVEIGEWILERYQSPLSRLRSTTSLIPTPHGPFQLSQHTRAPTTSIETSMATNIPNSLKAADVGRFVTRAAQVERAKPVVAYWCNYWAVNQIISKGLHNSDEESIQFTTNLMDKLEQFKTGNPDNDAITDNVAGQAYVEQFGLEIFGRADNAIRANKASKQTADTFLAAATFLELCQIWGELDPDILSKVKFAKYHAVRIAKAIKNGEDPNLSNPTAETAAENTQGEALDPNDPEVQAIQGTSAQLPARERQASVEEVPDENDRLQRQLAQQSILNESLHPSRSSSIPPRPPAQVPLDAAASNTEEPPPPELPSAPSDLQLPHVPPTLPDTPRTIDGPAAFQSFPPPSAPNLAPDVPDIPQPPVTFSAPSNPGIPTQPPVIPAVTPLIGSRAPAAPTSGPAATSTPSVDDDSISQAQKHARWAVSALSFDDVNTAIKELKIALQHLGAE</sequence>
<evidence type="ECO:0000256" key="14">
    <source>
        <dbReference type="PROSITE-ProRule" id="PRU00239"/>
    </source>
</evidence>
<evidence type="ECO:0000313" key="18">
    <source>
        <dbReference type="EMBL" id="CRG90409.1"/>
    </source>
</evidence>
<evidence type="ECO:0000256" key="10">
    <source>
        <dbReference type="ARBA" id="ARBA00022807"/>
    </source>
</evidence>
<feature type="compositionally biased region" description="Polar residues" evidence="16">
    <location>
        <begin position="1048"/>
        <end position="1063"/>
    </location>
</feature>
<dbReference type="Pfam" id="PF18097">
    <property type="entry name" value="Vta1_C"/>
    <property type="match status" value="1"/>
</dbReference>
<keyword evidence="9 14" id="KW-0378">Hydrolase</keyword>
<dbReference type="Pfam" id="PF04652">
    <property type="entry name" value="Vta1"/>
    <property type="match status" value="1"/>
</dbReference>
<dbReference type="InterPro" id="IPR051297">
    <property type="entry name" value="PalB/RIM13"/>
</dbReference>
<dbReference type="PRINTS" id="PR00704">
    <property type="entry name" value="CALPAIN"/>
</dbReference>
<dbReference type="Pfam" id="PF00648">
    <property type="entry name" value="Peptidase_C2"/>
    <property type="match status" value="1"/>
</dbReference>
<evidence type="ECO:0000256" key="2">
    <source>
        <dbReference type="ARBA" id="ARBA00004496"/>
    </source>
</evidence>
<gene>
    <name evidence="18" type="ORF">PISL3812_07453</name>
</gene>
<reference evidence="18 19" key="1">
    <citation type="submission" date="2015-04" db="EMBL/GenBank/DDBJ databases">
        <authorList>
            <person name="Syromyatnikov M.Y."/>
            <person name="Popov V.N."/>
        </authorList>
    </citation>
    <scope>NUCLEOTIDE SEQUENCE [LARGE SCALE GENOMIC DNA]</scope>
    <source>
        <strain evidence="18">WF-38-12</strain>
    </source>
</reference>
<dbReference type="GO" id="GO:0004198">
    <property type="term" value="F:calcium-dependent cysteine-type endopeptidase activity"/>
    <property type="evidence" value="ECO:0007669"/>
    <property type="project" value="InterPro"/>
</dbReference>
<dbReference type="PROSITE" id="PS50203">
    <property type="entry name" value="CALPAIN_CAT"/>
    <property type="match status" value="1"/>
</dbReference>
<dbReference type="Proteomes" id="UP000054383">
    <property type="component" value="Unassembled WGS sequence"/>
</dbReference>
<feature type="region of interest" description="Disordered" evidence="16">
    <location>
        <begin position="1044"/>
        <end position="1102"/>
    </location>
</feature>
<comment type="subcellular location">
    <subcellularLocation>
        <location evidence="2">Cytoplasm</location>
    </subcellularLocation>
    <subcellularLocation>
        <location evidence="1">Endosome membrane</location>
        <topology evidence="1">Peripheral membrane protein</topology>
    </subcellularLocation>
</comment>
<dbReference type="InterPro" id="IPR023175">
    <property type="entry name" value="Vta1/CALS_N_sf"/>
</dbReference>
<dbReference type="Gene3D" id="3.90.70.10">
    <property type="entry name" value="Cysteine proteinases"/>
    <property type="match status" value="1"/>
</dbReference>
<dbReference type="InterPro" id="IPR022683">
    <property type="entry name" value="Calpain_III"/>
</dbReference>
<dbReference type="SMART" id="SM00720">
    <property type="entry name" value="calpain_III"/>
    <property type="match status" value="1"/>
</dbReference>
<dbReference type="PANTHER" id="PTHR46143:SF1">
    <property type="entry name" value="CALPAIN-7"/>
    <property type="match status" value="1"/>
</dbReference>
<keyword evidence="8" id="KW-0967">Endosome</keyword>
<keyword evidence="7 14" id="KW-0645">Protease</keyword>
<dbReference type="InterPro" id="IPR001300">
    <property type="entry name" value="Peptidase_C2_calpain_cat"/>
</dbReference>
<dbReference type="Gene3D" id="1.25.40.270">
    <property type="entry name" value="Vacuolar protein sorting-associated protein vta1"/>
    <property type="match status" value="1"/>
</dbReference>
<evidence type="ECO:0000256" key="7">
    <source>
        <dbReference type="ARBA" id="ARBA00022670"/>
    </source>
</evidence>
<keyword evidence="12" id="KW-0472">Membrane</keyword>
<feature type="region of interest" description="Disordered" evidence="16">
    <location>
        <begin position="1226"/>
        <end position="1254"/>
    </location>
</feature>
<evidence type="ECO:0000256" key="9">
    <source>
        <dbReference type="ARBA" id="ARBA00022801"/>
    </source>
</evidence>
<evidence type="ECO:0000256" key="16">
    <source>
        <dbReference type="SAM" id="MobiDB-lite"/>
    </source>
</evidence>
<dbReference type="Gene3D" id="1.20.5.420">
    <property type="entry name" value="Immunoglobulin FC, subunit C"/>
    <property type="match status" value="1"/>
</dbReference>
<dbReference type="OrthoDB" id="167576at2759"/>
<dbReference type="InterPro" id="IPR041212">
    <property type="entry name" value="Vta1_C"/>
</dbReference>
<dbReference type="InterPro" id="IPR036213">
    <property type="entry name" value="Calpain_III_sf"/>
</dbReference>
<dbReference type="GO" id="GO:0015031">
    <property type="term" value="P:protein transport"/>
    <property type="evidence" value="ECO:0007669"/>
    <property type="project" value="UniProtKB-KW"/>
</dbReference>
<dbReference type="InterPro" id="IPR022684">
    <property type="entry name" value="Calpain_cysteine_protease"/>
</dbReference>
<name>A0A0U1M4A2_TALIS</name>
<organism evidence="18 19">
    <name type="scientific">Talaromyces islandicus</name>
    <name type="common">Penicillium islandicum</name>
    <dbReference type="NCBI Taxonomy" id="28573"/>
    <lineage>
        <taxon>Eukaryota</taxon>
        <taxon>Fungi</taxon>
        <taxon>Dikarya</taxon>
        <taxon>Ascomycota</taxon>
        <taxon>Pezizomycotina</taxon>
        <taxon>Eurotiomycetes</taxon>
        <taxon>Eurotiomycetidae</taxon>
        <taxon>Eurotiales</taxon>
        <taxon>Trichocomaceae</taxon>
        <taxon>Talaromyces</taxon>
        <taxon>Talaromyces sect. Islandici</taxon>
    </lineage>
</organism>
<dbReference type="InterPro" id="IPR039431">
    <property type="entry name" value="Vta1/CALS_N"/>
</dbReference>
<evidence type="ECO:0000313" key="19">
    <source>
        <dbReference type="Proteomes" id="UP000054383"/>
    </source>
</evidence>
<dbReference type="Pfam" id="PF25435">
    <property type="entry name" value="PalB_C"/>
    <property type="match status" value="1"/>
</dbReference>
<evidence type="ECO:0000256" key="1">
    <source>
        <dbReference type="ARBA" id="ARBA00004481"/>
    </source>
</evidence>
<dbReference type="STRING" id="28573.A0A0U1M4A2"/>
<dbReference type="SMART" id="SM00230">
    <property type="entry name" value="CysPc"/>
    <property type="match status" value="1"/>
</dbReference>
<evidence type="ECO:0000256" key="3">
    <source>
        <dbReference type="ARBA" id="ARBA00007895"/>
    </source>
</evidence>
<feature type="active site" evidence="13 14">
    <location>
        <position position="195"/>
    </location>
</feature>
<dbReference type="InterPro" id="IPR007330">
    <property type="entry name" value="MIT_dom"/>
</dbReference>
<keyword evidence="15" id="KW-0175">Coiled coil</keyword>
<dbReference type="GO" id="GO:0006508">
    <property type="term" value="P:proteolysis"/>
    <property type="evidence" value="ECO:0007669"/>
    <property type="project" value="UniProtKB-KW"/>
</dbReference>
<evidence type="ECO:0000256" key="5">
    <source>
        <dbReference type="ARBA" id="ARBA00022448"/>
    </source>
</evidence>
<evidence type="ECO:0000259" key="17">
    <source>
        <dbReference type="PROSITE" id="PS50203"/>
    </source>
</evidence>
<keyword evidence="5" id="KW-0813">Transport</keyword>
<dbReference type="Gene3D" id="2.60.120.380">
    <property type="match status" value="1"/>
</dbReference>
<proteinExistence type="inferred from homology"/>
<evidence type="ECO:0000256" key="15">
    <source>
        <dbReference type="SAM" id="Coils"/>
    </source>
</evidence>
<dbReference type="SUPFAM" id="SSF116846">
    <property type="entry name" value="MIT domain"/>
    <property type="match status" value="1"/>
</dbReference>
<dbReference type="InterPro" id="IPR036181">
    <property type="entry name" value="MIT_dom_sf"/>
</dbReference>
<evidence type="ECO:0000256" key="4">
    <source>
        <dbReference type="ARBA" id="ARBA00010193"/>
    </source>
</evidence>
<comment type="similarity">
    <text evidence="4">Belongs to the peptidase C2 family. PalB/RIM13 subfamily.</text>
</comment>
<feature type="active site" evidence="13 14">
    <location>
        <position position="383"/>
    </location>
</feature>
<dbReference type="CDD" id="cd00044">
    <property type="entry name" value="CysPc"/>
    <property type="match status" value="1"/>
</dbReference>
<evidence type="ECO:0000256" key="8">
    <source>
        <dbReference type="ARBA" id="ARBA00022753"/>
    </source>
</evidence>
<comment type="similarity">
    <text evidence="3">Belongs to the VTA1 family.</text>
</comment>
<dbReference type="EMBL" id="CVMT01000007">
    <property type="protein sequence ID" value="CRG90409.1"/>
    <property type="molecule type" value="Genomic_DNA"/>
</dbReference>
<feature type="coiled-coil region" evidence="15">
    <location>
        <begin position="10"/>
        <end position="51"/>
    </location>
</feature>
<dbReference type="SUPFAM" id="SSF54001">
    <property type="entry name" value="Cysteine proteinases"/>
    <property type="match status" value="1"/>
</dbReference>
<dbReference type="OMA" id="FVFPPWK"/>
<dbReference type="InterPro" id="IPR038765">
    <property type="entry name" value="Papain-like_cys_pep_sf"/>
</dbReference>
<feature type="domain" description="Calpain catalytic" evidence="17">
    <location>
        <begin position="117"/>
        <end position="439"/>
    </location>
</feature>
<keyword evidence="6" id="KW-0963">Cytoplasm</keyword>
<dbReference type="SMART" id="SM00745">
    <property type="entry name" value="MIT"/>
    <property type="match status" value="1"/>
</dbReference>
<feature type="region of interest" description="Disordered" evidence="16">
    <location>
        <begin position="583"/>
        <end position="602"/>
    </location>
</feature>
<protein>
    <submittedName>
        <fullName evidence="18">Calpain-like protease palB/RIM13</fullName>
    </submittedName>
</protein>
<feature type="region of interest" description="Disordered" evidence="16">
    <location>
        <begin position="1115"/>
        <end position="1204"/>
    </location>
</feature>
<evidence type="ECO:0000256" key="13">
    <source>
        <dbReference type="PIRSR" id="PIRSR622684-1"/>
    </source>
</evidence>
<dbReference type="GO" id="GO:0010008">
    <property type="term" value="C:endosome membrane"/>
    <property type="evidence" value="ECO:0007669"/>
    <property type="project" value="UniProtKB-SubCell"/>
</dbReference>